<accession>A0A498S548</accession>
<proteinExistence type="predicted"/>
<protein>
    <submittedName>
        <fullName evidence="1">Uncharacterized protein</fullName>
    </submittedName>
</protein>
<reference evidence="1 2" key="1">
    <citation type="submission" date="2018-08" db="EMBL/GenBank/DDBJ databases">
        <authorList>
            <person name="Laetsch R D."/>
            <person name="Stevens L."/>
            <person name="Kumar S."/>
            <person name="Blaxter L. M."/>
        </authorList>
    </citation>
    <scope>NUCLEOTIDE SEQUENCE [LARGE SCALE GENOMIC DNA]</scope>
</reference>
<sequence>MGLLLKYVYMTCPGEIGVKGLKGLLDRKIGVDIHCIVQVHVVYEVPLGQPGFPGSKESPRFPGCPGIIIQGSSNMIGFPDTASIPDNVESSDDSRKRSIAITRIIKIYRNYQFRELIVHLQE</sequence>
<dbReference type="AlphaFoldDB" id="A0A498S548"/>
<dbReference type="EMBL" id="UPTC01000414">
    <property type="protein sequence ID" value="VBB28487.1"/>
    <property type="molecule type" value="Genomic_DNA"/>
</dbReference>
<organism evidence="1 2">
    <name type="scientific">Acanthocheilonema viteae</name>
    <name type="common">Filarial nematode worm</name>
    <name type="synonym">Dipetalonema viteae</name>
    <dbReference type="NCBI Taxonomy" id="6277"/>
    <lineage>
        <taxon>Eukaryota</taxon>
        <taxon>Metazoa</taxon>
        <taxon>Ecdysozoa</taxon>
        <taxon>Nematoda</taxon>
        <taxon>Chromadorea</taxon>
        <taxon>Rhabditida</taxon>
        <taxon>Spirurina</taxon>
        <taxon>Spiruromorpha</taxon>
        <taxon>Filarioidea</taxon>
        <taxon>Onchocercidae</taxon>
        <taxon>Acanthocheilonema</taxon>
    </lineage>
</organism>
<evidence type="ECO:0000313" key="1">
    <source>
        <dbReference type="EMBL" id="VBB28487.1"/>
    </source>
</evidence>
<dbReference type="Proteomes" id="UP000276991">
    <property type="component" value="Unassembled WGS sequence"/>
</dbReference>
<keyword evidence="2" id="KW-1185">Reference proteome</keyword>
<evidence type="ECO:0000313" key="2">
    <source>
        <dbReference type="Proteomes" id="UP000276991"/>
    </source>
</evidence>
<gene>
    <name evidence="1" type="ORF">NAV_LOCUS3317</name>
</gene>
<name>A0A498S548_ACAVI</name>